<proteinExistence type="predicted"/>
<evidence type="ECO:0008006" key="4">
    <source>
        <dbReference type="Google" id="ProtNLM"/>
    </source>
</evidence>
<keyword evidence="3" id="KW-1185">Reference proteome</keyword>
<dbReference type="OrthoDB" id="333905at2759"/>
<feature type="compositionally biased region" description="Pro residues" evidence="1">
    <location>
        <begin position="327"/>
        <end position="350"/>
    </location>
</feature>
<dbReference type="Proteomes" id="UP000076871">
    <property type="component" value="Unassembled WGS sequence"/>
</dbReference>
<feature type="compositionally biased region" description="Basic and acidic residues" evidence="1">
    <location>
        <begin position="589"/>
        <end position="609"/>
    </location>
</feature>
<feature type="compositionally biased region" description="Low complexity" evidence="1">
    <location>
        <begin position="409"/>
        <end position="421"/>
    </location>
</feature>
<dbReference type="SUPFAM" id="SSF63491">
    <property type="entry name" value="BAG domain"/>
    <property type="match status" value="1"/>
</dbReference>
<feature type="compositionally biased region" description="Pro residues" evidence="1">
    <location>
        <begin position="818"/>
        <end position="829"/>
    </location>
</feature>
<feature type="compositionally biased region" description="Basic and acidic residues" evidence="1">
    <location>
        <begin position="528"/>
        <end position="539"/>
    </location>
</feature>
<dbReference type="EMBL" id="KV427621">
    <property type="protein sequence ID" value="KZT07014.1"/>
    <property type="molecule type" value="Genomic_DNA"/>
</dbReference>
<dbReference type="GeneID" id="63829532"/>
<evidence type="ECO:0000313" key="3">
    <source>
        <dbReference type="Proteomes" id="UP000076871"/>
    </source>
</evidence>
<feature type="compositionally biased region" description="Basic and acidic residues" evidence="1">
    <location>
        <begin position="490"/>
        <end position="520"/>
    </location>
</feature>
<feature type="region of interest" description="Disordered" evidence="1">
    <location>
        <begin position="488"/>
        <end position="609"/>
    </location>
</feature>
<feature type="compositionally biased region" description="Basic and acidic residues" evidence="1">
    <location>
        <begin position="795"/>
        <end position="809"/>
    </location>
</feature>
<organism evidence="2 3">
    <name type="scientific">Laetiporus sulphureus 93-53</name>
    <dbReference type="NCBI Taxonomy" id="1314785"/>
    <lineage>
        <taxon>Eukaryota</taxon>
        <taxon>Fungi</taxon>
        <taxon>Dikarya</taxon>
        <taxon>Basidiomycota</taxon>
        <taxon>Agaricomycotina</taxon>
        <taxon>Agaricomycetes</taxon>
        <taxon>Polyporales</taxon>
        <taxon>Laetiporus</taxon>
    </lineage>
</organism>
<evidence type="ECO:0000313" key="2">
    <source>
        <dbReference type="EMBL" id="KZT07014.1"/>
    </source>
</evidence>
<gene>
    <name evidence="2" type="ORF">LAESUDRAFT_758832</name>
</gene>
<name>A0A165EGM3_9APHY</name>
<feature type="region of interest" description="Disordered" evidence="1">
    <location>
        <begin position="53"/>
        <end position="77"/>
    </location>
</feature>
<feature type="compositionally biased region" description="Low complexity" evidence="1">
    <location>
        <begin position="747"/>
        <end position="769"/>
    </location>
</feature>
<feature type="region of interest" description="Disordered" evidence="1">
    <location>
        <begin position="1"/>
        <end position="25"/>
    </location>
</feature>
<accession>A0A165EGM3</accession>
<protein>
    <recommendedName>
        <fullName evidence="4">BAG domain-containing protein</fullName>
    </recommendedName>
</protein>
<feature type="compositionally biased region" description="Polar residues" evidence="1">
    <location>
        <begin position="241"/>
        <end position="253"/>
    </location>
</feature>
<evidence type="ECO:0000256" key="1">
    <source>
        <dbReference type="SAM" id="MobiDB-lite"/>
    </source>
</evidence>
<feature type="region of interest" description="Disordered" evidence="1">
    <location>
        <begin position="120"/>
        <end position="356"/>
    </location>
</feature>
<feature type="compositionally biased region" description="Basic and acidic residues" evidence="1">
    <location>
        <begin position="665"/>
        <end position="676"/>
    </location>
</feature>
<sequence>MFGHNPYGAYSPPYPSGNSYGARPSYHDADAEYLRALADERAAREQLIAARRAQEEARQRAAAAHARQSRAPYFSPRPTYVEPGYDIDYEDHDAYDGGLGALNGLYDYGGISPYPELRGRRAMMGEQRRQTLERERERQREREREEQRMREEVEREQERRKLEEERKALEQERRRLEQEEQLRQLLRQREEDEWSRRRKAPQRPTQGAFDAYPFLRTIWPGMDLGEEEEEEAPRTGRPTFRAQTVSPKQRQVPPSQPTRAPVYPNVGVNVSGVRSSSVPSRHIYGQPSSLESPTSQPSPPPPASAKHGRVPVPMPSPRAQAKSPGSPYAPSPKPAESPKPTQPKPEPQPTYTPEEEAAVSMIQNLYRRYNALKTIGEERARFEKVRAGFSFPSHLDFVVAPPEKKEGETTASAVTPTPTTSLAQAPHVSVPVDSTAVSAARASCTKEGMGEEEQEEKKPARPELAYTPDNAPVHGYLEALSRVLSALDAVESRGDREVRETRKLLAREVEREAEGVEKGVRTVWEAYAQRERERAKASDDPAGSEPERSGISASENAELTEEHAAEVEPVDAVDGRAGPCIVPADMDAGGERMGVEEDGERLPRMRERVLEPEGDVGVPMIRVEDINGEPLFMEGEQMEAQPEMGEEEEDVGVEGGGEPVVEVRGVGEEEGQKRMQVEPQPELEETMATDGATATVVILPSEQEPQIGQVFVEVVEAVPTAEVDILEGEEPKRARQAIVETQEEEVVQVTPLEPIIEAPSESASAAGSESSEEVDIVLSIGVSEPEVQAVAEVEEQQKAAEGEQQKISEESSSEPSPYLRPLPPSPPSALPNLESPREPTPTPVGGPPKRRVPSIGEVVERAVDEERAEGEVDTPTLSPAQHHDAESSSDGEGEGEGPGTPPPPEIVAFAMDVVVPVGVHDGSDERGMERERVRKEGEGAFGLGHREWGEVEQFDLL</sequence>
<feature type="compositionally biased region" description="Basic and acidic residues" evidence="1">
    <location>
        <begin position="126"/>
        <end position="190"/>
    </location>
</feature>
<feature type="compositionally biased region" description="Low complexity" evidence="1">
    <location>
        <begin position="60"/>
        <end position="71"/>
    </location>
</feature>
<feature type="compositionally biased region" description="Low complexity" evidence="1">
    <location>
        <begin position="264"/>
        <end position="295"/>
    </location>
</feature>
<dbReference type="InParanoid" id="A0A165EGM3"/>
<dbReference type="STRING" id="1314785.A0A165EGM3"/>
<feature type="region of interest" description="Disordered" evidence="1">
    <location>
        <begin position="743"/>
        <end position="779"/>
    </location>
</feature>
<feature type="region of interest" description="Disordered" evidence="1">
    <location>
        <begin position="402"/>
        <end position="471"/>
    </location>
</feature>
<reference evidence="2 3" key="1">
    <citation type="journal article" date="2016" name="Mol. Biol. Evol.">
        <title>Comparative Genomics of Early-Diverging Mushroom-Forming Fungi Provides Insights into the Origins of Lignocellulose Decay Capabilities.</title>
        <authorList>
            <person name="Nagy L.G."/>
            <person name="Riley R."/>
            <person name="Tritt A."/>
            <person name="Adam C."/>
            <person name="Daum C."/>
            <person name="Floudas D."/>
            <person name="Sun H."/>
            <person name="Yadav J.S."/>
            <person name="Pangilinan J."/>
            <person name="Larsson K.H."/>
            <person name="Matsuura K."/>
            <person name="Barry K."/>
            <person name="Labutti K."/>
            <person name="Kuo R."/>
            <person name="Ohm R.A."/>
            <person name="Bhattacharya S.S."/>
            <person name="Shirouzu T."/>
            <person name="Yoshinaga Y."/>
            <person name="Martin F.M."/>
            <person name="Grigoriev I.V."/>
            <person name="Hibbett D.S."/>
        </authorList>
    </citation>
    <scope>NUCLEOTIDE SEQUENCE [LARGE SCALE GENOMIC DNA]</scope>
    <source>
        <strain evidence="2 3">93-53</strain>
    </source>
</reference>
<dbReference type="RefSeq" id="XP_040764754.1">
    <property type="nucleotide sequence ID" value="XM_040912504.1"/>
</dbReference>
<feature type="compositionally biased region" description="Low complexity" evidence="1">
    <location>
        <begin position="1"/>
        <end position="22"/>
    </location>
</feature>
<feature type="region of interest" description="Disordered" evidence="1">
    <location>
        <begin position="791"/>
        <end position="906"/>
    </location>
</feature>
<dbReference type="AlphaFoldDB" id="A0A165EGM3"/>
<feature type="region of interest" description="Disordered" evidence="1">
    <location>
        <begin position="637"/>
        <end position="688"/>
    </location>
</feature>